<dbReference type="AlphaFoldDB" id="A0A5M3M8R1"/>
<sequence>MAPLESVPPERDSRNTRNRYQLGGRQGARVPANSRDQRSDGHLRRGGLRGLSTVYPDTPTVPVIHLTTPTSVTRSPDLVYLTFFNTDLFIDILHCLCFPYRNWASYGQCRWS</sequence>
<evidence type="ECO:0000313" key="3">
    <source>
        <dbReference type="Proteomes" id="UP000053558"/>
    </source>
</evidence>
<feature type="region of interest" description="Disordered" evidence="1">
    <location>
        <begin position="1"/>
        <end position="51"/>
    </location>
</feature>
<dbReference type="EMBL" id="JH711589">
    <property type="protein sequence ID" value="EIW75224.1"/>
    <property type="molecule type" value="Genomic_DNA"/>
</dbReference>
<evidence type="ECO:0000313" key="2">
    <source>
        <dbReference type="EMBL" id="EIW75224.1"/>
    </source>
</evidence>
<protein>
    <submittedName>
        <fullName evidence="2">Uncharacterized protein</fullName>
    </submittedName>
</protein>
<dbReference type="Proteomes" id="UP000053558">
    <property type="component" value="Unassembled WGS sequence"/>
</dbReference>
<proteinExistence type="predicted"/>
<dbReference type="GeneID" id="19206283"/>
<name>A0A5M3M8R1_CONPW</name>
<evidence type="ECO:0000256" key="1">
    <source>
        <dbReference type="SAM" id="MobiDB-lite"/>
    </source>
</evidence>
<comment type="caution">
    <text evidence="2">The sequence shown here is derived from an EMBL/GenBank/DDBJ whole genome shotgun (WGS) entry which is preliminary data.</text>
</comment>
<dbReference type="RefSeq" id="XP_007774639.1">
    <property type="nucleotide sequence ID" value="XM_007776449.1"/>
</dbReference>
<gene>
    <name evidence="2" type="ORF">CONPUDRAFT_169616</name>
</gene>
<reference evidence="3" key="1">
    <citation type="journal article" date="2012" name="Science">
        <title>The Paleozoic origin of enzymatic lignin decomposition reconstructed from 31 fungal genomes.</title>
        <authorList>
            <person name="Floudas D."/>
            <person name="Binder M."/>
            <person name="Riley R."/>
            <person name="Barry K."/>
            <person name="Blanchette R.A."/>
            <person name="Henrissat B."/>
            <person name="Martinez A.T."/>
            <person name="Otillar R."/>
            <person name="Spatafora J.W."/>
            <person name="Yadav J.S."/>
            <person name="Aerts A."/>
            <person name="Benoit I."/>
            <person name="Boyd A."/>
            <person name="Carlson A."/>
            <person name="Copeland A."/>
            <person name="Coutinho P.M."/>
            <person name="de Vries R.P."/>
            <person name="Ferreira P."/>
            <person name="Findley K."/>
            <person name="Foster B."/>
            <person name="Gaskell J."/>
            <person name="Glotzer D."/>
            <person name="Gorecki P."/>
            <person name="Heitman J."/>
            <person name="Hesse C."/>
            <person name="Hori C."/>
            <person name="Igarashi K."/>
            <person name="Jurgens J.A."/>
            <person name="Kallen N."/>
            <person name="Kersten P."/>
            <person name="Kohler A."/>
            <person name="Kuees U."/>
            <person name="Kumar T.K.A."/>
            <person name="Kuo A."/>
            <person name="LaButti K."/>
            <person name="Larrondo L.F."/>
            <person name="Lindquist E."/>
            <person name="Ling A."/>
            <person name="Lombard V."/>
            <person name="Lucas S."/>
            <person name="Lundell T."/>
            <person name="Martin R."/>
            <person name="McLaughlin D.J."/>
            <person name="Morgenstern I."/>
            <person name="Morin E."/>
            <person name="Murat C."/>
            <person name="Nagy L.G."/>
            <person name="Nolan M."/>
            <person name="Ohm R.A."/>
            <person name="Patyshakuliyeva A."/>
            <person name="Rokas A."/>
            <person name="Ruiz-Duenas F.J."/>
            <person name="Sabat G."/>
            <person name="Salamov A."/>
            <person name="Samejima M."/>
            <person name="Schmutz J."/>
            <person name="Slot J.C."/>
            <person name="St John F."/>
            <person name="Stenlid J."/>
            <person name="Sun H."/>
            <person name="Sun S."/>
            <person name="Syed K."/>
            <person name="Tsang A."/>
            <person name="Wiebenga A."/>
            <person name="Young D."/>
            <person name="Pisabarro A."/>
            <person name="Eastwood D.C."/>
            <person name="Martin F."/>
            <person name="Cullen D."/>
            <person name="Grigoriev I.V."/>
            <person name="Hibbett D.S."/>
        </authorList>
    </citation>
    <scope>NUCLEOTIDE SEQUENCE [LARGE SCALE GENOMIC DNA]</scope>
    <source>
        <strain evidence="3">RWD-64-598 SS2</strain>
    </source>
</reference>
<keyword evidence="3" id="KW-1185">Reference proteome</keyword>
<accession>A0A5M3M8R1</accession>
<dbReference type="KEGG" id="cput:CONPUDRAFT_169616"/>
<organism evidence="2 3">
    <name type="scientific">Coniophora puteana (strain RWD-64-598)</name>
    <name type="common">Brown rot fungus</name>
    <dbReference type="NCBI Taxonomy" id="741705"/>
    <lineage>
        <taxon>Eukaryota</taxon>
        <taxon>Fungi</taxon>
        <taxon>Dikarya</taxon>
        <taxon>Basidiomycota</taxon>
        <taxon>Agaricomycotina</taxon>
        <taxon>Agaricomycetes</taxon>
        <taxon>Agaricomycetidae</taxon>
        <taxon>Boletales</taxon>
        <taxon>Coniophorineae</taxon>
        <taxon>Coniophoraceae</taxon>
        <taxon>Coniophora</taxon>
    </lineage>
</organism>